<keyword evidence="2" id="KW-1185">Reference proteome</keyword>
<reference evidence="1" key="2">
    <citation type="submission" date="2013-04" db="UniProtKB">
        <authorList>
            <consortium name="EnsemblPlants"/>
        </authorList>
    </citation>
    <scope>IDENTIFICATION</scope>
</reference>
<organism evidence="1">
    <name type="scientific">Oryza brachyantha</name>
    <name type="common">malo sina</name>
    <dbReference type="NCBI Taxonomy" id="4533"/>
    <lineage>
        <taxon>Eukaryota</taxon>
        <taxon>Viridiplantae</taxon>
        <taxon>Streptophyta</taxon>
        <taxon>Embryophyta</taxon>
        <taxon>Tracheophyta</taxon>
        <taxon>Spermatophyta</taxon>
        <taxon>Magnoliopsida</taxon>
        <taxon>Liliopsida</taxon>
        <taxon>Poales</taxon>
        <taxon>Poaceae</taxon>
        <taxon>BOP clade</taxon>
        <taxon>Oryzoideae</taxon>
        <taxon>Oryzeae</taxon>
        <taxon>Oryzinae</taxon>
        <taxon>Oryza</taxon>
    </lineage>
</organism>
<dbReference type="EnsemblPlants" id="OB12G11240.1">
    <property type="protein sequence ID" value="OB12G11240.1"/>
    <property type="gene ID" value="OB12G11240"/>
</dbReference>
<dbReference type="Proteomes" id="UP000006038">
    <property type="component" value="Chromosome 12"/>
</dbReference>
<dbReference type="Gramene" id="OB12G11240.1">
    <property type="protein sequence ID" value="OB12G11240.1"/>
    <property type="gene ID" value="OB12G11240"/>
</dbReference>
<accession>J3NAW6</accession>
<sequence length="56" mass="6520">MDHYSTFYLALFGEVKIYSFYRLSIKFVVSRILAKYTSFACHKLFLLPCSAISLCI</sequence>
<proteinExistence type="predicted"/>
<dbReference type="HOGENOM" id="CLU_3017456_0_0_1"/>
<evidence type="ECO:0000313" key="2">
    <source>
        <dbReference type="Proteomes" id="UP000006038"/>
    </source>
</evidence>
<reference evidence="1" key="1">
    <citation type="journal article" date="2013" name="Nat. Commun.">
        <title>Whole-genome sequencing of Oryza brachyantha reveals mechanisms underlying Oryza genome evolution.</title>
        <authorList>
            <person name="Chen J."/>
            <person name="Huang Q."/>
            <person name="Gao D."/>
            <person name="Wang J."/>
            <person name="Lang Y."/>
            <person name="Liu T."/>
            <person name="Li B."/>
            <person name="Bai Z."/>
            <person name="Luis Goicoechea J."/>
            <person name="Liang C."/>
            <person name="Chen C."/>
            <person name="Zhang W."/>
            <person name="Sun S."/>
            <person name="Liao Y."/>
            <person name="Zhang X."/>
            <person name="Yang L."/>
            <person name="Song C."/>
            <person name="Wang M."/>
            <person name="Shi J."/>
            <person name="Liu G."/>
            <person name="Liu J."/>
            <person name="Zhou H."/>
            <person name="Zhou W."/>
            <person name="Yu Q."/>
            <person name="An N."/>
            <person name="Chen Y."/>
            <person name="Cai Q."/>
            <person name="Wang B."/>
            <person name="Liu B."/>
            <person name="Min J."/>
            <person name="Huang Y."/>
            <person name="Wu H."/>
            <person name="Li Z."/>
            <person name="Zhang Y."/>
            <person name="Yin Y."/>
            <person name="Song W."/>
            <person name="Jiang J."/>
            <person name="Jackson S.A."/>
            <person name="Wing R.A."/>
            <person name="Wang J."/>
            <person name="Chen M."/>
        </authorList>
    </citation>
    <scope>NUCLEOTIDE SEQUENCE [LARGE SCALE GENOMIC DNA]</scope>
    <source>
        <strain evidence="1">cv. IRGC 101232</strain>
    </source>
</reference>
<protein>
    <submittedName>
        <fullName evidence="1">Uncharacterized protein</fullName>
    </submittedName>
</protein>
<name>J3NAW6_ORYBR</name>
<dbReference type="AlphaFoldDB" id="J3NAW6"/>
<evidence type="ECO:0000313" key="1">
    <source>
        <dbReference type="EnsemblPlants" id="OB12G11240.1"/>
    </source>
</evidence>